<comment type="function">
    <text evidence="1">Needed for flagellar regrowth and assembly.</text>
</comment>
<dbReference type="EMBL" id="FNQE01000015">
    <property type="protein sequence ID" value="SDZ02746.1"/>
    <property type="molecule type" value="Genomic_DNA"/>
</dbReference>
<evidence type="ECO:0000259" key="8">
    <source>
        <dbReference type="Pfam" id="PF02108"/>
    </source>
</evidence>
<evidence type="ECO:0000313" key="9">
    <source>
        <dbReference type="EMBL" id="SDZ02746.1"/>
    </source>
</evidence>
<keyword evidence="10" id="KW-1185">Reference proteome</keyword>
<dbReference type="InterPro" id="IPR051472">
    <property type="entry name" value="T3SS_Stator/FliH"/>
</dbReference>
<keyword evidence="3" id="KW-0813">Transport</keyword>
<gene>
    <name evidence="9" type="ORF">SAMN05660462_01587</name>
</gene>
<evidence type="ECO:0000256" key="3">
    <source>
        <dbReference type="ARBA" id="ARBA00022448"/>
    </source>
</evidence>
<evidence type="ECO:0000256" key="7">
    <source>
        <dbReference type="SAM" id="Coils"/>
    </source>
</evidence>
<dbReference type="GO" id="GO:0005829">
    <property type="term" value="C:cytosol"/>
    <property type="evidence" value="ECO:0007669"/>
    <property type="project" value="TreeGrafter"/>
</dbReference>
<sequence length="243" mass="27495">MSNIFKSSQIRIINTPSIKHPQGDELQVNIKDKLAEAEKIADDIISKAKNEAEEIILNARRDSEKVLEETHSQAKSIYDAARDEGFNQGYEKGYIEGKEISDAMIEEANEIKKNYLKERELALSSIENDVIYMVISLCENIINQKLENDKEAILPIILKGINSLNVKENLIIKVSKEDYDIVEMSKQRLLAMANLIEDIEIRIDSTLSRGDCIIEGSKGNVDSSVNLQIEEMRKVLITLLNSE</sequence>
<keyword evidence="5" id="KW-0653">Protein transport</keyword>
<organism evidence="9 10">
    <name type="scientific">Proteiniborus ethanoligenes</name>
    <dbReference type="NCBI Taxonomy" id="415015"/>
    <lineage>
        <taxon>Bacteria</taxon>
        <taxon>Bacillati</taxon>
        <taxon>Bacillota</taxon>
        <taxon>Clostridia</taxon>
        <taxon>Eubacteriales</taxon>
        <taxon>Proteiniborus</taxon>
    </lineage>
</organism>
<dbReference type="PANTHER" id="PTHR34982:SF1">
    <property type="entry name" value="FLAGELLAR ASSEMBLY PROTEIN FLIH"/>
    <property type="match status" value="1"/>
</dbReference>
<reference evidence="10" key="1">
    <citation type="submission" date="2016-10" db="EMBL/GenBank/DDBJ databases">
        <authorList>
            <person name="Varghese N."/>
            <person name="Submissions S."/>
        </authorList>
    </citation>
    <scope>NUCLEOTIDE SEQUENCE [LARGE SCALE GENOMIC DNA]</scope>
    <source>
        <strain evidence="10">DSM 21650</strain>
    </source>
</reference>
<accession>A0A1H3PNW9</accession>
<feature type="domain" description="Flagellar assembly protein FliH/Type III secretion system HrpE" evidence="8">
    <location>
        <begin position="105"/>
        <end position="231"/>
    </location>
</feature>
<dbReference type="GO" id="GO:0015031">
    <property type="term" value="P:protein transport"/>
    <property type="evidence" value="ECO:0007669"/>
    <property type="project" value="UniProtKB-KW"/>
</dbReference>
<keyword evidence="9" id="KW-0969">Cilium</keyword>
<dbReference type="OrthoDB" id="2375163at2"/>
<evidence type="ECO:0000256" key="2">
    <source>
        <dbReference type="ARBA" id="ARBA00006602"/>
    </source>
</evidence>
<evidence type="ECO:0000256" key="4">
    <source>
        <dbReference type="ARBA" id="ARBA00022795"/>
    </source>
</evidence>
<dbReference type="Pfam" id="PF02108">
    <property type="entry name" value="FliH"/>
    <property type="match status" value="1"/>
</dbReference>
<protein>
    <submittedName>
        <fullName evidence="9">Flagellar assembly protein FliH</fullName>
    </submittedName>
</protein>
<dbReference type="PANTHER" id="PTHR34982">
    <property type="entry name" value="YOP PROTEINS TRANSLOCATION PROTEIN L"/>
    <property type="match status" value="1"/>
</dbReference>
<evidence type="ECO:0000256" key="1">
    <source>
        <dbReference type="ARBA" id="ARBA00003041"/>
    </source>
</evidence>
<dbReference type="AlphaFoldDB" id="A0A1H3PNW9"/>
<dbReference type="GO" id="GO:0044781">
    <property type="term" value="P:bacterial-type flagellum organization"/>
    <property type="evidence" value="ECO:0007669"/>
    <property type="project" value="UniProtKB-KW"/>
</dbReference>
<keyword evidence="4" id="KW-1005">Bacterial flagellum biogenesis</keyword>
<dbReference type="RefSeq" id="WP_091729562.1">
    <property type="nucleotide sequence ID" value="NZ_FNQE01000015.1"/>
</dbReference>
<name>A0A1H3PNW9_9FIRM</name>
<feature type="coiled-coil region" evidence="7">
    <location>
        <begin position="34"/>
        <end position="69"/>
    </location>
</feature>
<keyword evidence="9" id="KW-0966">Cell projection</keyword>
<dbReference type="InterPro" id="IPR018035">
    <property type="entry name" value="Flagellar_FliH/T3SS_HrpE"/>
</dbReference>
<keyword evidence="9" id="KW-0282">Flagellum</keyword>
<evidence type="ECO:0000256" key="5">
    <source>
        <dbReference type="ARBA" id="ARBA00022927"/>
    </source>
</evidence>
<dbReference type="STRING" id="415015.SAMN05660462_01587"/>
<evidence type="ECO:0000313" key="10">
    <source>
        <dbReference type="Proteomes" id="UP000198625"/>
    </source>
</evidence>
<keyword evidence="7" id="KW-0175">Coiled coil</keyword>
<comment type="similarity">
    <text evidence="2">Belongs to the FliH family.</text>
</comment>
<evidence type="ECO:0000256" key="6">
    <source>
        <dbReference type="ARBA" id="ARBA00023225"/>
    </source>
</evidence>
<keyword evidence="6" id="KW-1006">Bacterial flagellum protein export</keyword>
<proteinExistence type="inferred from homology"/>
<dbReference type="Proteomes" id="UP000198625">
    <property type="component" value="Unassembled WGS sequence"/>
</dbReference>